<dbReference type="HOGENOM" id="CLU_207213_0_0_3"/>
<dbReference type="EMBL" id="CP011304">
    <property type="protein sequence ID" value="AKE66059.1"/>
    <property type="molecule type" value="Genomic_DNA"/>
</dbReference>
<evidence type="ECO:0000313" key="1">
    <source>
        <dbReference type="EMBL" id="AKE66059.1"/>
    </source>
</evidence>
<organism evidence="1 2">
    <name type="scientific">Microcystis aeruginosa NIES-2549</name>
    <dbReference type="NCBI Taxonomy" id="1641812"/>
    <lineage>
        <taxon>Bacteria</taxon>
        <taxon>Bacillati</taxon>
        <taxon>Cyanobacteriota</taxon>
        <taxon>Cyanophyceae</taxon>
        <taxon>Oscillatoriophycideae</taxon>
        <taxon>Chroococcales</taxon>
        <taxon>Microcystaceae</taxon>
        <taxon>Microcystis</taxon>
    </lineage>
</organism>
<evidence type="ECO:0000313" key="2">
    <source>
        <dbReference type="Proteomes" id="UP000034103"/>
    </source>
</evidence>
<accession>A0A0F6U762</accession>
<dbReference type="AlphaFoldDB" id="A0A0F6U762"/>
<gene>
    <name evidence="1" type="ORF">MYAER_3727</name>
</gene>
<sequence>MRYGLCLKQQDWLFFSIYRFIAEGLYRSDWGATMIATISD</sequence>
<dbReference type="Proteomes" id="UP000034103">
    <property type="component" value="Chromosome"/>
</dbReference>
<name>A0A0F6U762_MICAE</name>
<dbReference type="PATRIC" id="fig|1641812.3.peg.3856"/>
<reference evidence="1 2" key="1">
    <citation type="journal article" date="2015" name="Genome Announc.">
        <title>Complete Genome Sequence of Microcystis aeruginosa NIES-2549, a Bloom-Forming Cyanobacterium from Lake Kasumigaura, Japan.</title>
        <authorList>
            <person name="Yamaguchi H."/>
            <person name="Suzuki S."/>
            <person name="Tanabe Y."/>
            <person name="Osana Y."/>
            <person name="Shimura Y."/>
            <person name="Ishida K."/>
            <person name="Kawachi M."/>
        </authorList>
    </citation>
    <scope>NUCLEOTIDE SEQUENCE [LARGE SCALE GENOMIC DNA]</scope>
    <source>
        <strain evidence="1 2">NIES-2549</strain>
    </source>
</reference>
<proteinExistence type="predicted"/>
<protein>
    <submittedName>
        <fullName evidence="1">Uncharacterized protein</fullName>
    </submittedName>
</protein>